<keyword evidence="2" id="KW-0378">Hydrolase</keyword>
<evidence type="ECO:0000313" key="2">
    <source>
        <dbReference type="EMBL" id="MBM3222859.1"/>
    </source>
</evidence>
<gene>
    <name evidence="2" type="ORF">FJZ47_03515</name>
</gene>
<dbReference type="Pfam" id="PF12146">
    <property type="entry name" value="Hydrolase_4"/>
    <property type="match status" value="1"/>
</dbReference>
<comment type="caution">
    <text evidence="2">The sequence shown here is derived from an EMBL/GenBank/DDBJ whole genome shotgun (WGS) entry which is preliminary data.</text>
</comment>
<evidence type="ECO:0000259" key="1">
    <source>
        <dbReference type="Pfam" id="PF12146"/>
    </source>
</evidence>
<sequence>MLLLFCSPAVEGMRACLAPEAMTPMQQPSTILDHPIVSSHYFFPRHEAFPEPYWVEAADGSRLACAYHVVDPAAKTVIYFHGNGEIVADYLPDFPRWLGQAGYNVLLAEYRGYGMSTGQPALVGMFADVSAIIQRLGIAEQQVVLFGRSIGSLYAVHGGVQASAHCWTDSGKRYCQHYRAVFLCVSLQQSLGCHTPIS</sequence>
<dbReference type="PANTHER" id="PTHR12277">
    <property type="entry name" value="ALPHA/BETA HYDROLASE DOMAIN-CONTAINING PROTEIN"/>
    <property type="match status" value="1"/>
</dbReference>
<dbReference type="AlphaFoldDB" id="A0A937VXE5"/>
<accession>A0A937VXE5</accession>
<evidence type="ECO:0000313" key="3">
    <source>
        <dbReference type="Proteomes" id="UP000712673"/>
    </source>
</evidence>
<dbReference type="InterPro" id="IPR022742">
    <property type="entry name" value="Hydrolase_4"/>
</dbReference>
<dbReference type="Gene3D" id="3.40.50.1820">
    <property type="entry name" value="alpha/beta hydrolase"/>
    <property type="match status" value="1"/>
</dbReference>
<organism evidence="2 3">
    <name type="scientific">Tectimicrobiota bacterium</name>
    <dbReference type="NCBI Taxonomy" id="2528274"/>
    <lineage>
        <taxon>Bacteria</taxon>
        <taxon>Pseudomonadati</taxon>
        <taxon>Nitrospinota/Tectimicrobiota group</taxon>
        <taxon>Candidatus Tectimicrobiota</taxon>
    </lineage>
</organism>
<dbReference type="SUPFAM" id="SSF53474">
    <property type="entry name" value="alpha/beta-Hydrolases"/>
    <property type="match status" value="1"/>
</dbReference>
<reference evidence="2" key="1">
    <citation type="submission" date="2019-03" db="EMBL/GenBank/DDBJ databases">
        <title>Lake Tanganyika Metagenome-Assembled Genomes (MAGs).</title>
        <authorList>
            <person name="Tran P."/>
        </authorList>
    </citation>
    <scope>NUCLEOTIDE SEQUENCE</scope>
    <source>
        <strain evidence="2">K_DeepCast_65m_m2_066</strain>
    </source>
</reference>
<dbReference type="GO" id="GO:0016787">
    <property type="term" value="F:hydrolase activity"/>
    <property type="evidence" value="ECO:0007669"/>
    <property type="project" value="UniProtKB-KW"/>
</dbReference>
<protein>
    <submittedName>
        <fullName evidence="2">Alpha/beta hydrolase</fullName>
    </submittedName>
</protein>
<dbReference type="EMBL" id="VGLS01000063">
    <property type="protein sequence ID" value="MBM3222859.1"/>
    <property type="molecule type" value="Genomic_DNA"/>
</dbReference>
<name>A0A937VXE5_UNCTE</name>
<proteinExistence type="predicted"/>
<feature type="domain" description="Serine aminopeptidase S33" evidence="1">
    <location>
        <begin position="73"/>
        <end position="159"/>
    </location>
</feature>
<dbReference type="Proteomes" id="UP000712673">
    <property type="component" value="Unassembled WGS sequence"/>
</dbReference>
<dbReference type="PANTHER" id="PTHR12277:SF81">
    <property type="entry name" value="PROTEIN ABHD13"/>
    <property type="match status" value="1"/>
</dbReference>
<dbReference type="InterPro" id="IPR029058">
    <property type="entry name" value="AB_hydrolase_fold"/>
</dbReference>